<evidence type="ECO:0000256" key="1">
    <source>
        <dbReference type="ARBA" id="ARBA00009407"/>
    </source>
</evidence>
<evidence type="ECO:0000313" key="6">
    <source>
        <dbReference type="Proteomes" id="UP000033647"/>
    </source>
</evidence>
<keyword evidence="5" id="KW-0418">Kinase</keyword>
<dbReference type="Pfam" id="PF16978">
    <property type="entry name" value="CRIM"/>
    <property type="match status" value="1"/>
</dbReference>
<dbReference type="InterPro" id="IPR031567">
    <property type="entry name" value="CRIM_dom"/>
</dbReference>
<feature type="region of interest" description="Disordered" evidence="2">
    <location>
        <begin position="464"/>
        <end position="568"/>
    </location>
</feature>
<feature type="region of interest" description="Disordered" evidence="2">
    <location>
        <begin position="675"/>
        <end position="706"/>
    </location>
</feature>
<accession>A0A0F4GAQ7</accession>
<dbReference type="STRING" id="1047168.A0A0F4GAQ7"/>
<dbReference type="GO" id="GO:0005886">
    <property type="term" value="C:plasma membrane"/>
    <property type="evidence" value="ECO:0007669"/>
    <property type="project" value="TreeGrafter"/>
</dbReference>
<dbReference type="AlphaFoldDB" id="A0A0F4GAQ7"/>
<dbReference type="Gene3D" id="2.30.29.30">
    <property type="entry name" value="Pleckstrin-homology domain (PH domain)/Phosphotyrosine-binding domain (PTB)"/>
    <property type="match status" value="1"/>
</dbReference>
<evidence type="ECO:0000259" key="4">
    <source>
        <dbReference type="Pfam" id="PF16979"/>
    </source>
</evidence>
<dbReference type="InterPro" id="IPR011993">
    <property type="entry name" value="PH-like_dom_sf"/>
</dbReference>
<feature type="compositionally biased region" description="Polar residues" evidence="2">
    <location>
        <begin position="213"/>
        <end position="222"/>
    </location>
</feature>
<feature type="compositionally biased region" description="Polar residues" evidence="2">
    <location>
        <begin position="180"/>
        <end position="194"/>
    </location>
</feature>
<dbReference type="GO" id="GO:0005737">
    <property type="term" value="C:cytoplasm"/>
    <property type="evidence" value="ECO:0007669"/>
    <property type="project" value="TreeGrafter"/>
</dbReference>
<evidence type="ECO:0000256" key="2">
    <source>
        <dbReference type="SAM" id="MobiDB-lite"/>
    </source>
</evidence>
<dbReference type="InterPro" id="IPR031313">
    <property type="entry name" value="Sin1_PH_dom"/>
</dbReference>
<feature type="domain" description="SIN1-type PH" evidence="4">
    <location>
        <begin position="744"/>
        <end position="844"/>
    </location>
</feature>
<dbReference type="GO" id="GO:0031932">
    <property type="term" value="C:TORC2 complex"/>
    <property type="evidence" value="ECO:0007669"/>
    <property type="project" value="InterPro"/>
</dbReference>
<dbReference type="GO" id="GO:0038203">
    <property type="term" value="P:TORC2 signaling"/>
    <property type="evidence" value="ECO:0007669"/>
    <property type="project" value="TreeGrafter"/>
</dbReference>
<reference evidence="5 6" key="1">
    <citation type="submission" date="2015-03" db="EMBL/GenBank/DDBJ databases">
        <title>RNA-seq based gene annotation and comparative genomics of four Zymoseptoria species reveal species-specific pathogenicity related genes and transposable element activity.</title>
        <authorList>
            <person name="Grandaubert J."/>
            <person name="Bhattacharyya A."/>
            <person name="Stukenbrock E.H."/>
        </authorList>
    </citation>
    <scope>NUCLEOTIDE SEQUENCE [LARGE SCALE GENOMIC DNA]</scope>
    <source>
        <strain evidence="5 6">Zb18110</strain>
    </source>
</reference>
<evidence type="ECO:0000313" key="5">
    <source>
        <dbReference type="EMBL" id="KJX93305.1"/>
    </source>
</evidence>
<comment type="caution">
    <text evidence="5">The sequence shown here is derived from an EMBL/GenBank/DDBJ whole genome shotgun (WGS) entry which is preliminary data.</text>
</comment>
<feature type="compositionally biased region" description="Polar residues" evidence="2">
    <location>
        <begin position="516"/>
        <end position="527"/>
    </location>
</feature>
<feature type="compositionally biased region" description="Acidic residues" evidence="2">
    <location>
        <begin position="125"/>
        <end position="141"/>
    </location>
</feature>
<evidence type="ECO:0000259" key="3">
    <source>
        <dbReference type="Pfam" id="PF16978"/>
    </source>
</evidence>
<organism evidence="5 6">
    <name type="scientific">Zymoseptoria brevis</name>
    <dbReference type="NCBI Taxonomy" id="1047168"/>
    <lineage>
        <taxon>Eukaryota</taxon>
        <taxon>Fungi</taxon>
        <taxon>Dikarya</taxon>
        <taxon>Ascomycota</taxon>
        <taxon>Pezizomycotina</taxon>
        <taxon>Dothideomycetes</taxon>
        <taxon>Dothideomycetidae</taxon>
        <taxon>Mycosphaerellales</taxon>
        <taxon>Mycosphaerellaceae</taxon>
        <taxon>Zymoseptoria</taxon>
    </lineage>
</organism>
<proteinExistence type="inferred from homology"/>
<keyword evidence="6" id="KW-1185">Reference proteome</keyword>
<dbReference type="Proteomes" id="UP000033647">
    <property type="component" value="Unassembled WGS sequence"/>
</dbReference>
<feature type="domain" description="CRIM" evidence="3">
    <location>
        <begin position="344"/>
        <end position="499"/>
    </location>
</feature>
<dbReference type="PANTHER" id="PTHR13335:SF1">
    <property type="entry name" value="TARGET OF RAPAMYCIN COMPLEX 2 SUBUNIT MAPKAP1"/>
    <property type="match status" value="1"/>
</dbReference>
<dbReference type="Pfam" id="PF16979">
    <property type="entry name" value="SIN1_PH"/>
    <property type="match status" value="1"/>
</dbReference>
<protein>
    <submittedName>
        <fullName evidence="5">Stress-activated map kinase-interacting protein</fullName>
    </submittedName>
</protein>
<keyword evidence="5" id="KW-0808">Transferase</keyword>
<dbReference type="GO" id="GO:0005546">
    <property type="term" value="F:phosphatidylinositol-4,5-bisphosphate binding"/>
    <property type="evidence" value="ECO:0007669"/>
    <property type="project" value="TreeGrafter"/>
</dbReference>
<dbReference type="InterPro" id="IPR008828">
    <property type="entry name" value="Sin1/Avo1"/>
</dbReference>
<sequence length="852" mass="93755">MSLLMNEEFSIYLLRLGYLNQIHDGVGERLINLNPAVLNNPAFRTAGWVPDTAAIKRCYSPPIPTGTSDFSNEYFHRPQRRPPAGQFEDEDGRGMVTGQGSEDTLGPTGLRNERKRERRRRKEQVEEDDSSDLSDDSDEDEKGPAQSIKFSKMPVRHRAHSSPPREPGPLVDDGPALLITSPSRPPESTLQRLRSGSAGAVEAVKQRARRDTATSSDMSSDNDVAPSTFKRKLPGRPGKGPSMLAVEDDIMEEEDNGNNYLEDDDDIGEASDLSDEFEGTADSPSMLGIQGANSGISTSSLRRPEMPPAITPANNSPRKQQKELLPKLPKLPPGQRPMSMAQPTSMISMMLKGSPSAADDKPFQRFAVLSGKDETNPLWIKIYAPFSETPTKPIEVPLKRTKDDRPITVSELIGLALWRYVEEDFKPPLQADEGNINHWTLRIVEDEEIDFDFPALARTRPVVDFTSNNNRPPQRRARDKPWDEFGLVKATPEQFKENEQLTPQLGEASRPAKTTVPVTSANTQSDTAPRMPPAPLRRGTSDGQQAPVAPTFNPARNPITGPSFAPSALKKDASTRLDLPQREARQGASKTGAPRTVVVHHTDLQTFAIRSERFETTTDSYIAEIFESTCTRLGLERALYVLKVHGTQTVAPPDRTIEALGDRLQLDLVQRRFPGTGMGLSGSPGSSSPNAPLELTPANATPSHARKKGMKGLMYPLTAQQQRSNNADLQQTSSHILGIGQEGKRYNVLRKQPLSFAATHPRTLIITPEYITVMPAAPGSLAAPTGKVTNVPMSSVIGAKVSRKHPKMVRILVFREKETKRYDFEAATREEAEEIVADVRKGMEVFGLGMGE</sequence>
<feature type="compositionally biased region" description="Polar residues" evidence="2">
    <location>
        <begin position="291"/>
        <end position="301"/>
    </location>
</feature>
<gene>
    <name evidence="5" type="ORF">TI39_contig4339g00005</name>
</gene>
<feature type="region of interest" description="Disordered" evidence="2">
    <location>
        <begin position="255"/>
        <end position="321"/>
    </location>
</feature>
<feature type="region of interest" description="Disordered" evidence="2">
    <location>
        <begin position="66"/>
        <end position="243"/>
    </location>
</feature>
<dbReference type="GO" id="GO:0016301">
    <property type="term" value="F:kinase activity"/>
    <property type="evidence" value="ECO:0007669"/>
    <property type="project" value="UniProtKB-KW"/>
</dbReference>
<comment type="similarity">
    <text evidence="1">Belongs to the SIN1 family.</text>
</comment>
<dbReference type="OrthoDB" id="241990at2759"/>
<name>A0A0F4GAQ7_9PEZI</name>
<dbReference type="EMBL" id="LAFY01004298">
    <property type="protein sequence ID" value="KJX93305.1"/>
    <property type="molecule type" value="Genomic_DNA"/>
</dbReference>
<dbReference type="PANTHER" id="PTHR13335">
    <property type="entry name" value="TARGET OF RAPAMYCIN COMPLEX 2 SUBUNIT MAPKAP1"/>
    <property type="match status" value="1"/>
</dbReference>
<feature type="compositionally biased region" description="Acidic residues" evidence="2">
    <location>
        <begin position="255"/>
        <end position="279"/>
    </location>
</feature>